<protein>
    <submittedName>
        <fullName evidence="1">Uncharacterized protein</fullName>
    </submittedName>
</protein>
<accession>A0A4Z2I1D1</accession>
<reference evidence="1 2" key="1">
    <citation type="submission" date="2019-03" db="EMBL/GenBank/DDBJ databases">
        <title>First draft genome of Liparis tanakae, snailfish: a comprehensive survey of snailfish specific genes.</title>
        <authorList>
            <person name="Kim W."/>
            <person name="Song I."/>
            <person name="Jeong J.-H."/>
            <person name="Kim D."/>
            <person name="Kim S."/>
            <person name="Ryu S."/>
            <person name="Song J.Y."/>
            <person name="Lee S.K."/>
        </authorList>
    </citation>
    <scope>NUCLEOTIDE SEQUENCE [LARGE SCALE GENOMIC DNA]</scope>
    <source>
        <tissue evidence="1">Muscle</tissue>
    </source>
</reference>
<name>A0A4Z2I1D1_9TELE</name>
<evidence type="ECO:0000313" key="1">
    <source>
        <dbReference type="EMBL" id="TNN71866.1"/>
    </source>
</evidence>
<evidence type="ECO:0000313" key="2">
    <source>
        <dbReference type="Proteomes" id="UP000314294"/>
    </source>
</evidence>
<dbReference type="Proteomes" id="UP000314294">
    <property type="component" value="Unassembled WGS sequence"/>
</dbReference>
<comment type="caution">
    <text evidence="1">The sequence shown here is derived from an EMBL/GenBank/DDBJ whole genome shotgun (WGS) entry which is preliminary data.</text>
</comment>
<organism evidence="1 2">
    <name type="scientific">Liparis tanakae</name>
    <name type="common">Tanaka's snailfish</name>
    <dbReference type="NCBI Taxonomy" id="230148"/>
    <lineage>
        <taxon>Eukaryota</taxon>
        <taxon>Metazoa</taxon>
        <taxon>Chordata</taxon>
        <taxon>Craniata</taxon>
        <taxon>Vertebrata</taxon>
        <taxon>Euteleostomi</taxon>
        <taxon>Actinopterygii</taxon>
        <taxon>Neopterygii</taxon>
        <taxon>Teleostei</taxon>
        <taxon>Neoteleostei</taxon>
        <taxon>Acanthomorphata</taxon>
        <taxon>Eupercaria</taxon>
        <taxon>Perciformes</taxon>
        <taxon>Cottioidei</taxon>
        <taxon>Cottales</taxon>
        <taxon>Liparidae</taxon>
        <taxon>Liparis</taxon>
    </lineage>
</organism>
<sequence>MMHQGPDRCMDDFPWIVGNCGGALEKKTGGNYGRRGTHAAEKQSEKPCVGMATATNICIILRGAKFGQHNGGLDQIPAAFTVKRYTVTTTPADRGTSPQGREFKSR</sequence>
<keyword evidence="2" id="KW-1185">Reference proteome</keyword>
<dbReference type="EMBL" id="SRLO01000144">
    <property type="protein sequence ID" value="TNN71866.1"/>
    <property type="molecule type" value="Genomic_DNA"/>
</dbReference>
<gene>
    <name evidence="1" type="ORF">EYF80_017873</name>
</gene>
<dbReference type="AlphaFoldDB" id="A0A4Z2I1D1"/>
<proteinExistence type="predicted"/>